<dbReference type="InterPro" id="IPR050817">
    <property type="entry name" value="DjlA_DnaK_co-chaperone"/>
</dbReference>
<dbReference type="CDD" id="cd06257">
    <property type="entry name" value="DnaJ"/>
    <property type="match status" value="1"/>
</dbReference>
<dbReference type="Gene3D" id="1.10.287.110">
    <property type="entry name" value="DnaJ domain"/>
    <property type="match status" value="1"/>
</dbReference>
<reference evidence="4" key="1">
    <citation type="submission" date="2018-06" db="EMBL/GenBank/DDBJ databases">
        <authorList>
            <person name="Zhirakovskaya E."/>
        </authorList>
    </citation>
    <scope>NUCLEOTIDE SEQUENCE</scope>
</reference>
<accession>A0A3B1AS85</accession>
<dbReference type="AlphaFoldDB" id="A0A3B1AS85"/>
<gene>
    <name evidence="4" type="ORF">MNBD_GAMMA21-1844</name>
</gene>
<feature type="domain" description="J" evidence="3">
    <location>
        <begin position="5"/>
        <end position="70"/>
    </location>
</feature>
<protein>
    <recommendedName>
        <fullName evidence="3">J domain-containing protein</fullName>
    </recommendedName>
</protein>
<feature type="region of interest" description="Disordered" evidence="1">
    <location>
        <begin position="88"/>
        <end position="125"/>
    </location>
</feature>
<dbReference type="PANTHER" id="PTHR24074">
    <property type="entry name" value="CO-CHAPERONE PROTEIN DJLA"/>
    <property type="match status" value="1"/>
</dbReference>
<evidence type="ECO:0000259" key="3">
    <source>
        <dbReference type="PROSITE" id="PS50076"/>
    </source>
</evidence>
<keyword evidence="2" id="KW-0812">Transmembrane</keyword>
<evidence type="ECO:0000313" key="4">
    <source>
        <dbReference type="EMBL" id="VAX01090.1"/>
    </source>
</evidence>
<feature type="transmembrane region" description="Helical" evidence="2">
    <location>
        <begin position="129"/>
        <end position="146"/>
    </location>
</feature>
<proteinExistence type="predicted"/>
<dbReference type="PRINTS" id="PR00625">
    <property type="entry name" value="JDOMAIN"/>
</dbReference>
<evidence type="ECO:0000256" key="2">
    <source>
        <dbReference type="SAM" id="Phobius"/>
    </source>
</evidence>
<feature type="compositionally biased region" description="Polar residues" evidence="1">
    <location>
        <begin position="171"/>
        <end position="182"/>
    </location>
</feature>
<keyword evidence="2" id="KW-1133">Transmembrane helix</keyword>
<feature type="compositionally biased region" description="Polar residues" evidence="1">
    <location>
        <begin position="114"/>
        <end position="125"/>
    </location>
</feature>
<keyword evidence="2" id="KW-0472">Membrane</keyword>
<feature type="region of interest" description="Disordered" evidence="1">
    <location>
        <begin position="168"/>
        <end position="197"/>
    </location>
</feature>
<dbReference type="PROSITE" id="PS50076">
    <property type="entry name" value="DNAJ_2"/>
    <property type="match status" value="1"/>
</dbReference>
<name>A0A3B1AS85_9ZZZZ</name>
<dbReference type="EMBL" id="UOFR01000082">
    <property type="protein sequence ID" value="VAX01090.1"/>
    <property type="molecule type" value="Genomic_DNA"/>
</dbReference>
<dbReference type="Pfam" id="PF00226">
    <property type="entry name" value="DnaJ"/>
    <property type="match status" value="1"/>
</dbReference>
<evidence type="ECO:0000256" key="1">
    <source>
        <dbReference type="SAM" id="MobiDB-lite"/>
    </source>
</evidence>
<sequence>MNSRECLSLLNLSPDSSGQDIKLAYRKAVKQWHPDRHQQASAMVKEKAERKMQDLNTAYSTLTRYYDQHGHLPGFVPPEVVAAAVTDTTRTPPQSTEDDIRSSYREPQGRPHTTESQYQKPVPKKSSSGLIWFSVILLTIIVFYSFDNIFEDNNNENIDIALKQTDVKKQSPGTNGTASPTEPNEKHVEEDTTKAKSPFDVKKRTSAFAPSSELGIYEEAEDTKFFTYGDTGGRVFEIQGVPTKTVGDIWYYGQSEVHFQDGRVKSWVKLDNKLKARK</sequence>
<dbReference type="InterPro" id="IPR001623">
    <property type="entry name" value="DnaJ_domain"/>
</dbReference>
<feature type="compositionally biased region" description="Basic and acidic residues" evidence="1">
    <location>
        <begin position="183"/>
        <end position="197"/>
    </location>
</feature>
<dbReference type="InterPro" id="IPR036869">
    <property type="entry name" value="J_dom_sf"/>
</dbReference>
<dbReference type="SMART" id="SM00271">
    <property type="entry name" value="DnaJ"/>
    <property type="match status" value="1"/>
</dbReference>
<dbReference type="SUPFAM" id="SSF46565">
    <property type="entry name" value="Chaperone J-domain"/>
    <property type="match status" value="1"/>
</dbReference>
<feature type="compositionally biased region" description="Basic and acidic residues" evidence="1">
    <location>
        <begin position="98"/>
        <end position="113"/>
    </location>
</feature>
<organism evidence="4">
    <name type="scientific">hydrothermal vent metagenome</name>
    <dbReference type="NCBI Taxonomy" id="652676"/>
    <lineage>
        <taxon>unclassified sequences</taxon>
        <taxon>metagenomes</taxon>
        <taxon>ecological metagenomes</taxon>
    </lineage>
</organism>